<keyword evidence="7" id="KW-1133">Transmembrane helix</keyword>
<feature type="transmembrane region" description="Helical" evidence="7">
    <location>
        <begin position="750"/>
        <end position="769"/>
    </location>
</feature>
<feature type="disulfide bond" evidence="5">
    <location>
        <begin position="631"/>
        <end position="641"/>
    </location>
</feature>
<dbReference type="PROSITE" id="PS50026">
    <property type="entry name" value="EGF_3"/>
    <property type="match status" value="2"/>
</dbReference>
<keyword evidence="3 5" id="KW-1015">Disulfide bond</keyword>
<dbReference type="Pfam" id="PF18720">
    <property type="entry name" value="EGF_Tenascin"/>
    <property type="match status" value="1"/>
</dbReference>
<dbReference type="EMBL" id="LDAU01000019">
    <property type="protein sequence ID" value="KRX10808.1"/>
    <property type="molecule type" value="Genomic_DNA"/>
</dbReference>
<dbReference type="InterPro" id="IPR041161">
    <property type="entry name" value="EGF_Tenascin"/>
</dbReference>
<organism evidence="9 10">
    <name type="scientific">Pseudocohnilembus persalinus</name>
    <name type="common">Ciliate</name>
    <dbReference type="NCBI Taxonomy" id="266149"/>
    <lineage>
        <taxon>Eukaryota</taxon>
        <taxon>Sar</taxon>
        <taxon>Alveolata</taxon>
        <taxon>Ciliophora</taxon>
        <taxon>Intramacronucleata</taxon>
        <taxon>Oligohymenophorea</taxon>
        <taxon>Scuticociliatia</taxon>
        <taxon>Philasterida</taxon>
        <taxon>Pseudocohnilembidae</taxon>
        <taxon>Pseudocohnilembus</taxon>
    </lineage>
</organism>
<reference evidence="9 10" key="1">
    <citation type="journal article" date="2015" name="Sci. Rep.">
        <title>Genome of the facultative scuticociliatosis pathogen Pseudocohnilembus persalinus provides insight into its virulence through horizontal gene transfer.</title>
        <authorList>
            <person name="Xiong J."/>
            <person name="Wang G."/>
            <person name="Cheng J."/>
            <person name="Tian M."/>
            <person name="Pan X."/>
            <person name="Warren A."/>
            <person name="Jiang C."/>
            <person name="Yuan D."/>
            <person name="Miao W."/>
        </authorList>
    </citation>
    <scope>NUCLEOTIDE SEQUENCE [LARGE SCALE GENOMIC DNA]</scope>
    <source>
        <strain evidence="9">36N120E</strain>
    </source>
</reference>
<dbReference type="Proteomes" id="UP000054937">
    <property type="component" value="Unassembled WGS sequence"/>
</dbReference>
<comment type="caution">
    <text evidence="5">Lacks conserved residue(s) required for the propagation of feature annotation.</text>
</comment>
<gene>
    <name evidence="9" type="ORF">PPERSA_00978</name>
</gene>
<dbReference type="Gene3D" id="2.60.120.260">
    <property type="entry name" value="Galactose-binding domain-like"/>
    <property type="match status" value="1"/>
</dbReference>
<dbReference type="PANTHER" id="PTHR46093">
    <property type="entry name" value="ACYL-COA-BINDING DOMAIN-CONTAINING PROTEIN 5"/>
    <property type="match status" value="1"/>
</dbReference>
<evidence type="ECO:0000313" key="10">
    <source>
        <dbReference type="Proteomes" id="UP000054937"/>
    </source>
</evidence>
<feature type="disulfide bond" evidence="5">
    <location>
        <begin position="650"/>
        <end position="659"/>
    </location>
</feature>
<evidence type="ECO:0000256" key="6">
    <source>
        <dbReference type="SAM" id="MobiDB-lite"/>
    </source>
</evidence>
<dbReference type="Gene3D" id="2.10.25.10">
    <property type="entry name" value="Laminin"/>
    <property type="match status" value="2"/>
</dbReference>
<dbReference type="InterPro" id="IPR011043">
    <property type="entry name" value="Gal_Oxase/kelch_b-propeller"/>
</dbReference>
<evidence type="ECO:0000256" key="4">
    <source>
        <dbReference type="ARBA" id="ARBA00023180"/>
    </source>
</evidence>
<keyword evidence="7" id="KW-0812">Transmembrane</keyword>
<name>A0A0V0R9C0_PSEPJ</name>
<keyword evidence="7" id="KW-0472">Membrane</keyword>
<dbReference type="Gene3D" id="2.120.10.80">
    <property type="entry name" value="Kelch-type beta propeller"/>
    <property type="match status" value="1"/>
</dbReference>
<evidence type="ECO:0000313" key="9">
    <source>
        <dbReference type="EMBL" id="KRX10808.1"/>
    </source>
</evidence>
<feature type="region of interest" description="Disordered" evidence="6">
    <location>
        <begin position="883"/>
        <end position="903"/>
    </location>
</feature>
<protein>
    <submittedName>
        <fullName evidence="9">Galactose oxidase/kelch, beta-propeller</fullName>
    </submittedName>
</protein>
<comment type="caution">
    <text evidence="9">The sequence shown here is derived from an EMBL/GenBank/DDBJ whole genome shotgun (WGS) entry which is preliminary data.</text>
</comment>
<evidence type="ECO:0000259" key="8">
    <source>
        <dbReference type="PROSITE" id="PS50026"/>
    </source>
</evidence>
<dbReference type="InParanoid" id="A0A0V0R9C0"/>
<dbReference type="PANTHER" id="PTHR46093:SF18">
    <property type="entry name" value="FIBRONECTIN TYPE-III DOMAIN-CONTAINING PROTEIN"/>
    <property type="match status" value="1"/>
</dbReference>
<feature type="disulfide bond" evidence="5">
    <location>
        <begin position="522"/>
        <end position="532"/>
    </location>
</feature>
<dbReference type="SMART" id="SM00181">
    <property type="entry name" value="EGF"/>
    <property type="match status" value="5"/>
</dbReference>
<keyword evidence="1" id="KW-0880">Kelch repeat</keyword>
<dbReference type="InterPro" id="IPR015915">
    <property type="entry name" value="Kelch-typ_b-propeller"/>
</dbReference>
<dbReference type="PROSITE" id="PS01186">
    <property type="entry name" value="EGF_2"/>
    <property type="match status" value="3"/>
</dbReference>
<evidence type="ECO:0000256" key="7">
    <source>
        <dbReference type="SAM" id="Phobius"/>
    </source>
</evidence>
<evidence type="ECO:0000256" key="3">
    <source>
        <dbReference type="ARBA" id="ARBA00023157"/>
    </source>
</evidence>
<proteinExistence type="predicted"/>
<sequence>MEIIQDEQQANLIRQTQKQTQENGQQNQQINESSLDIDHFVIELKQKQVNQNDQDQFTNDLKIKEGMQKKNQNSENEQNKLKQNNLIQENLQQILDNKNLLETYQSNIIQTEGSNNQVIIIDGQVYLKQFNEQTKQSKMINIDYVSDIDLQNGELQVDQNQLQNDENLSEQQLLEKKYMPQQFKPFFWTPMIAYDDFPEKRGGHTLNIIGNSLILFGGCNLDIECYNDLFIFDLSQKNWKKIKTFGNQPTPRAGHTSTVYGSYLYIFGGADQKGVLQDLFRLDIEERKWEQLYLEGPMPSARSNHKAVLNKENIVIFGGYTVDGYANDVYFLDIVNQKWQQPVIHGQAPSGRELFGFEKVKENIIYMFGGYSLGISKNDIYQLDLEQMRWDLLDSRGTKPSPRQGFSMIKHNSNLIIFGGCDYIQKQCFKEMYSMNINDLEWQQIQINDGVQLQEENQGFVKSGDVIITFGGCNMMENCTDNFFAFKLNDEIQCTQNGTLRNNRCVCQNGFQGDNCSEKLICPFDCYQRGICGSNAKCQCFPGYNGEICEIYIPCPQNCTSPINGICNFSGQCECDDSFYGDDCSIQKIIESNNLNLQNIQQSYKQRIQAIIQDGEIIQDFRKNQLYNSPCLNNCSDNGLCNYKLGKCVCQDGYLQDDCSQNEQQNDLDDNQNQLIQQSQQLLQDQDYNIYLQVKEQGKQYDDLSNCVNKCSGKGVCIEGKCYCDFGVMGDDCSATKLKDLNKGKKPSTLIFYSLIALLFGFGLGFFVIKKQNREEQIREFEKLQNSFYSNISADEQILDDDNINSINENQNQQNQVIFKQENESDDSYQEEDIQESEIQDSPLKYKYKQQQTNNQQIGIWGKFRTVVNSIPILNKFQINENTNDTSQNKYNGTQFQPDTQQTESYYNDSYYQENQKLKSVQNQDLSISAQFNE</sequence>
<accession>A0A0V0R9C0</accession>
<dbReference type="InterPro" id="IPR000742">
    <property type="entry name" value="EGF"/>
</dbReference>
<dbReference type="Pfam" id="PF24681">
    <property type="entry name" value="Kelch_KLHDC2_KLHL20_DRC7"/>
    <property type="match status" value="1"/>
</dbReference>
<dbReference type="SUPFAM" id="SSF50965">
    <property type="entry name" value="Galactose oxidase, central domain"/>
    <property type="match status" value="1"/>
</dbReference>
<evidence type="ECO:0000256" key="5">
    <source>
        <dbReference type="PROSITE-ProRule" id="PRU00076"/>
    </source>
</evidence>
<dbReference type="AlphaFoldDB" id="A0A0V0R9C0"/>
<dbReference type="PROSITE" id="PS00022">
    <property type="entry name" value="EGF_1"/>
    <property type="match status" value="3"/>
</dbReference>
<feature type="domain" description="EGF-like" evidence="8">
    <location>
        <begin position="627"/>
        <end position="660"/>
    </location>
</feature>
<feature type="disulfide bond" evidence="5">
    <location>
        <begin position="540"/>
        <end position="549"/>
    </location>
</feature>
<evidence type="ECO:0000256" key="1">
    <source>
        <dbReference type="ARBA" id="ARBA00022441"/>
    </source>
</evidence>
<evidence type="ECO:0000256" key="2">
    <source>
        <dbReference type="ARBA" id="ARBA00022737"/>
    </source>
</evidence>
<keyword evidence="10" id="KW-1185">Reference proteome</keyword>
<dbReference type="OMA" id="DFECIDE"/>
<keyword evidence="2" id="KW-0677">Repeat</keyword>
<keyword evidence="5" id="KW-0245">EGF-like domain</keyword>
<dbReference type="OrthoDB" id="310806at2759"/>
<keyword evidence="4" id="KW-0325">Glycoprotein</keyword>
<feature type="domain" description="EGF-like" evidence="8">
    <location>
        <begin position="518"/>
        <end position="550"/>
    </location>
</feature>